<dbReference type="Gene3D" id="3.40.30.10">
    <property type="entry name" value="Glutaredoxin"/>
    <property type="match status" value="1"/>
</dbReference>
<dbReference type="Pfam" id="PF01641">
    <property type="entry name" value="SelR"/>
    <property type="match status" value="1"/>
</dbReference>
<keyword evidence="3" id="KW-0511">Multifunctional enzyme</keyword>
<dbReference type="HAMAP" id="MF_01401">
    <property type="entry name" value="MsrA"/>
    <property type="match status" value="1"/>
</dbReference>
<dbReference type="InterPro" id="IPR011057">
    <property type="entry name" value="Mss4-like_sf"/>
</dbReference>
<dbReference type="eggNOG" id="COG0526">
    <property type="taxonomic scope" value="Bacteria"/>
</dbReference>
<dbReference type="NCBIfam" id="TIGR00357">
    <property type="entry name" value="peptide-methionine (R)-S-oxide reductase MsrB"/>
    <property type="match status" value="1"/>
</dbReference>
<comment type="catalytic activity">
    <reaction evidence="6">
        <text>L-methionyl-[protein] + [thioredoxin]-disulfide + H2O = L-methionyl-(R)-S-oxide-[protein] + [thioredoxin]-dithiol</text>
        <dbReference type="Rhea" id="RHEA:24164"/>
        <dbReference type="Rhea" id="RHEA-COMP:10698"/>
        <dbReference type="Rhea" id="RHEA-COMP:10700"/>
        <dbReference type="Rhea" id="RHEA-COMP:12313"/>
        <dbReference type="Rhea" id="RHEA-COMP:12314"/>
        <dbReference type="ChEBI" id="CHEBI:15377"/>
        <dbReference type="ChEBI" id="CHEBI:16044"/>
        <dbReference type="ChEBI" id="CHEBI:29950"/>
        <dbReference type="ChEBI" id="CHEBI:45764"/>
        <dbReference type="ChEBI" id="CHEBI:50058"/>
        <dbReference type="EC" id="1.8.4.12"/>
    </reaction>
</comment>
<evidence type="ECO:0000256" key="5">
    <source>
        <dbReference type="ARBA" id="ARBA00047806"/>
    </source>
</evidence>
<evidence type="ECO:0000256" key="7">
    <source>
        <dbReference type="ARBA" id="ARBA00048782"/>
    </source>
</evidence>
<sequence length="420" mass="46717">MVSIGRILLGGMLIAMPMHALADVESIVLGMGCFWGAEKRMSEIPGVIDVESGYAGGDVETVSYREVLDLEAARRRGKTDLRNHAEVIRVRFDPDRVSLETVLKKFWENHDPTQGDRQGNDRGSNYRSAIYTSDDAQQAVAIATREAYQQALSAAGHGQITTEIAPLRHYNRAEDDHQDYLKKNPNGYCGLGGTGVAFPGGMTKTVPPPLTADRLNFARQLIVFEAEDCPFCKRFRAEVLDHWTSDLPIATTLNPRPPTDWTLEKSLFATPTVVLFEQGREVSRYTGYQGDKDRFWKWLGFRILTPKQQRIAFEEGTEPAFTGSHLDEKRPGVFVDPITGAPLFRSDAKFNSGTGWPSFFNPVEGAITLHEDNSHGMRRMEVRSASSGIHLGHRFDDGPPPSGKRYCINGNVLSFVPDAE</sequence>
<dbReference type="InterPro" id="IPR002579">
    <property type="entry name" value="Met_Sox_Rdtase_MsrB_dom"/>
</dbReference>
<dbReference type="Gene3D" id="2.170.150.20">
    <property type="entry name" value="Peptide methionine sulfoxide reductase"/>
    <property type="match status" value="1"/>
</dbReference>
<dbReference type="SUPFAM" id="SSF51316">
    <property type="entry name" value="Mss4-like"/>
    <property type="match status" value="1"/>
</dbReference>
<dbReference type="Pfam" id="PF13098">
    <property type="entry name" value="Thioredoxin_2"/>
    <property type="match status" value="1"/>
</dbReference>
<dbReference type="GO" id="GO:0005737">
    <property type="term" value="C:cytoplasm"/>
    <property type="evidence" value="ECO:0007669"/>
    <property type="project" value="TreeGrafter"/>
</dbReference>
<evidence type="ECO:0000256" key="6">
    <source>
        <dbReference type="ARBA" id="ARBA00048488"/>
    </source>
</evidence>
<protein>
    <recommendedName>
        <fullName evidence="8">Peptide methionine sulfoxide reductase MsrA</fullName>
        <shortName evidence="8">Protein-methionine-S-oxide reductase</shortName>
        <ecNumber evidence="8">1.8.4.11</ecNumber>
    </recommendedName>
    <alternativeName>
        <fullName evidence="8">Peptide-methionine (S)-S-oxide reductase</fullName>
        <shortName evidence="8">Peptide Met(O) reductase</shortName>
    </alternativeName>
</protein>
<dbReference type="InterPro" id="IPR036509">
    <property type="entry name" value="Met_Sox_Rdtase_MsrA_sf"/>
</dbReference>
<evidence type="ECO:0000313" key="11">
    <source>
        <dbReference type="Proteomes" id="UP000006062"/>
    </source>
</evidence>
<comment type="function">
    <text evidence="4 8">Has an important function as a repair enzyme for proteins that have been inactivated by oxidation. Catalyzes the reversible oxidation-reduction of methionine sulfoxide in proteins to methionine.</text>
</comment>
<dbReference type="Gene3D" id="3.30.1060.10">
    <property type="entry name" value="Peptide methionine sulphoxide reductase MsrA"/>
    <property type="match status" value="1"/>
</dbReference>
<dbReference type="eggNOG" id="COG0229">
    <property type="taxonomic scope" value="Bacteria"/>
</dbReference>
<feature type="active site" evidence="8">
    <location>
        <position position="33"/>
    </location>
</feature>
<evidence type="ECO:0000313" key="10">
    <source>
        <dbReference type="EMBL" id="AFL75634.1"/>
    </source>
</evidence>
<proteinExistence type="inferred from homology"/>
<keyword evidence="11" id="KW-1185">Reference proteome</keyword>
<keyword evidence="2 8" id="KW-0560">Oxidoreductase</keyword>
<dbReference type="OrthoDB" id="4174719at2"/>
<organism evidence="10 11">
    <name type="scientific">Thiocystis violascens (strain ATCC 17096 / DSM 198 / 6111)</name>
    <name type="common">Chromatium violascens</name>
    <dbReference type="NCBI Taxonomy" id="765911"/>
    <lineage>
        <taxon>Bacteria</taxon>
        <taxon>Pseudomonadati</taxon>
        <taxon>Pseudomonadota</taxon>
        <taxon>Gammaproteobacteria</taxon>
        <taxon>Chromatiales</taxon>
        <taxon>Chromatiaceae</taxon>
        <taxon>Thiocystis</taxon>
    </lineage>
</organism>
<feature type="domain" description="MsrB" evidence="9">
    <location>
        <begin position="297"/>
        <end position="418"/>
    </location>
</feature>
<evidence type="ECO:0000259" key="9">
    <source>
        <dbReference type="PROSITE" id="PS51790"/>
    </source>
</evidence>
<dbReference type="PROSITE" id="PS51790">
    <property type="entry name" value="MSRB"/>
    <property type="match status" value="1"/>
</dbReference>
<gene>
    <name evidence="8" type="primary">msrA</name>
    <name evidence="10" type="ordered locus">Thivi_3791</name>
</gene>
<dbReference type="STRING" id="765911.Thivi_3791"/>
<evidence type="ECO:0000256" key="3">
    <source>
        <dbReference type="ARBA" id="ARBA00023268"/>
    </source>
</evidence>
<dbReference type="InterPro" id="IPR036249">
    <property type="entry name" value="Thioredoxin-like_sf"/>
</dbReference>
<comment type="catalytic activity">
    <reaction evidence="7 8">
        <text>[thioredoxin]-disulfide + L-methionine + H2O = L-methionine (S)-S-oxide + [thioredoxin]-dithiol</text>
        <dbReference type="Rhea" id="RHEA:19993"/>
        <dbReference type="Rhea" id="RHEA-COMP:10698"/>
        <dbReference type="Rhea" id="RHEA-COMP:10700"/>
        <dbReference type="ChEBI" id="CHEBI:15377"/>
        <dbReference type="ChEBI" id="CHEBI:29950"/>
        <dbReference type="ChEBI" id="CHEBI:50058"/>
        <dbReference type="ChEBI" id="CHEBI:57844"/>
        <dbReference type="ChEBI" id="CHEBI:58772"/>
        <dbReference type="EC" id="1.8.4.11"/>
    </reaction>
</comment>
<comment type="catalytic activity">
    <reaction evidence="5 8">
        <text>L-methionyl-[protein] + [thioredoxin]-disulfide + H2O = L-methionyl-(S)-S-oxide-[protein] + [thioredoxin]-dithiol</text>
        <dbReference type="Rhea" id="RHEA:14217"/>
        <dbReference type="Rhea" id="RHEA-COMP:10698"/>
        <dbReference type="Rhea" id="RHEA-COMP:10700"/>
        <dbReference type="Rhea" id="RHEA-COMP:12313"/>
        <dbReference type="Rhea" id="RHEA-COMP:12315"/>
        <dbReference type="ChEBI" id="CHEBI:15377"/>
        <dbReference type="ChEBI" id="CHEBI:16044"/>
        <dbReference type="ChEBI" id="CHEBI:29950"/>
        <dbReference type="ChEBI" id="CHEBI:44120"/>
        <dbReference type="ChEBI" id="CHEBI:50058"/>
        <dbReference type="EC" id="1.8.4.11"/>
    </reaction>
</comment>
<dbReference type="GO" id="GO:0033743">
    <property type="term" value="F:peptide-methionine (R)-S-oxide reductase activity"/>
    <property type="evidence" value="ECO:0007669"/>
    <property type="project" value="UniProtKB-EC"/>
</dbReference>
<dbReference type="EMBL" id="CP003154">
    <property type="protein sequence ID" value="AFL75634.1"/>
    <property type="molecule type" value="Genomic_DNA"/>
</dbReference>
<dbReference type="NCBIfam" id="TIGR00401">
    <property type="entry name" value="msrA"/>
    <property type="match status" value="1"/>
</dbReference>
<evidence type="ECO:0000256" key="2">
    <source>
        <dbReference type="ARBA" id="ARBA00023002"/>
    </source>
</evidence>
<dbReference type="eggNOG" id="COG0225">
    <property type="taxonomic scope" value="Bacteria"/>
</dbReference>
<dbReference type="Pfam" id="PF01625">
    <property type="entry name" value="PMSR"/>
    <property type="match status" value="1"/>
</dbReference>
<evidence type="ECO:0000256" key="1">
    <source>
        <dbReference type="ARBA" id="ARBA00005591"/>
    </source>
</evidence>
<dbReference type="Proteomes" id="UP000006062">
    <property type="component" value="Chromosome"/>
</dbReference>
<name>I3YF66_THIV6</name>
<dbReference type="GO" id="GO:0008113">
    <property type="term" value="F:peptide-methionine (S)-S-oxide reductase activity"/>
    <property type="evidence" value="ECO:0007669"/>
    <property type="project" value="UniProtKB-UniRule"/>
</dbReference>
<accession>I3YF66</accession>
<dbReference type="PANTHER" id="PTHR42799:SF2">
    <property type="entry name" value="MITOCHONDRIAL PEPTIDE METHIONINE SULFOXIDE REDUCTASE"/>
    <property type="match status" value="1"/>
</dbReference>
<dbReference type="InterPro" id="IPR012336">
    <property type="entry name" value="Thioredoxin-like_fold"/>
</dbReference>
<dbReference type="SUPFAM" id="SSF55068">
    <property type="entry name" value="Peptide methionine sulfoxide reductase"/>
    <property type="match status" value="1"/>
</dbReference>
<comment type="similarity">
    <text evidence="1 8">Belongs to the MsrA Met sulfoxide reductase family.</text>
</comment>
<dbReference type="GO" id="GO:0034599">
    <property type="term" value="P:cellular response to oxidative stress"/>
    <property type="evidence" value="ECO:0007669"/>
    <property type="project" value="TreeGrafter"/>
</dbReference>
<evidence type="ECO:0000256" key="4">
    <source>
        <dbReference type="ARBA" id="ARBA00024679"/>
    </source>
</evidence>
<evidence type="ECO:0000256" key="8">
    <source>
        <dbReference type="HAMAP-Rule" id="MF_01401"/>
    </source>
</evidence>
<dbReference type="GO" id="GO:0033744">
    <property type="term" value="F:L-methionine:thioredoxin-disulfide S-oxidoreductase activity"/>
    <property type="evidence" value="ECO:0007669"/>
    <property type="project" value="RHEA"/>
</dbReference>
<dbReference type="EC" id="1.8.4.11" evidence="8"/>
<dbReference type="HOGENOM" id="CLU_031040_1_0_6"/>
<dbReference type="AlphaFoldDB" id="I3YF66"/>
<dbReference type="SUPFAM" id="SSF52833">
    <property type="entry name" value="Thioredoxin-like"/>
    <property type="match status" value="1"/>
</dbReference>
<reference evidence="10 11" key="1">
    <citation type="submission" date="2012-06" db="EMBL/GenBank/DDBJ databases">
        <title>Complete sequence of Thiocystis violascens DSM 198.</title>
        <authorList>
            <consortium name="US DOE Joint Genome Institute"/>
            <person name="Lucas S."/>
            <person name="Han J."/>
            <person name="Lapidus A."/>
            <person name="Cheng J.-F."/>
            <person name="Goodwin L."/>
            <person name="Pitluck S."/>
            <person name="Peters L."/>
            <person name="Ovchinnikova G."/>
            <person name="Teshima H."/>
            <person name="Detter J.C."/>
            <person name="Han C."/>
            <person name="Tapia R."/>
            <person name="Land M."/>
            <person name="Hauser L."/>
            <person name="Kyrpides N."/>
            <person name="Ivanova N."/>
            <person name="Pagani I."/>
            <person name="Vogl K."/>
            <person name="Liu Z."/>
            <person name="Frigaard N.-U."/>
            <person name="Bryant D."/>
            <person name="Woyke T."/>
        </authorList>
    </citation>
    <scope>NUCLEOTIDE SEQUENCE [LARGE SCALE GENOMIC DNA]</scope>
    <source>
        <strain evidence="11">ATCC 17096 / DSM 198 / 6111</strain>
    </source>
</reference>
<dbReference type="InterPro" id="IPR050162">
    <property type="entry name" value="MsrA_MetSO_reductase"/>
</dbReference>
<dbReference type="PANTHER" id="PTHR42799">
    <property type="entry name" value="MITOCHONDRIAL PEPTIDE METHIONINE SULFOXIDE REDUCTASE"/>
    <property type="match status" value="1"/>
</dbReference>
<dbReference type="InterPro" id="IPR002569">
    <property type="entry name" value="Met_Sox_Rdtase_MsrA_dom"/>
</dbReference>
<dbReference type="KEGG" id="tvi:Thivi_3791"/>